<dbReference type="AlphaFoldDB" id="A0A1H8IJA3"/>
<keyword evidence="4 7" id="KW-0812">Transmembrane</keyword>
<evidence type="ECO:0000256" key="3">
    <source>
        <dbReference type="ARBA" id="ARBA00022475"/>
    </source>
</evidence>
<dbReference type="GO" id="GO:0015109">
    <property type="term" value="F:chromate transmembrane transporter activity"/>
    <property type="evidence" value="ECO:0007669"/>
    <property type="project" value="InterPro"/>
</dbReference>
<evidence type="ECO:0000256" key="4">
    <source>
        <dbReference type="ARBA" id="ARBA00022692"/>
    </source>
</evidence>
<dbReference type="InterPro" id="IPR052518">
    <property type="entry name" value="CHR_Transporter"/>
</dbReference>
<keyword evidence="5 7" id="KW-1133">Transmembrane helix</keyword>
<gene>
    <name evidence="8" type="ORF">SAMN05216454_10854</name>
</gene>
<evidence type="ECO:0000256" key="2">
    <source>
        <dbReference type="ARBA" id="ARBA00005262"/>
    </source>
</evidence>
<comment type="similarity">
    <text evidence="2">Belongs to the chromate ion transporter (CHR) (TC 2.A.51) family.</text>
</comment>
<evidence type="ECO:0000256" key="5">
    <source>
        <dbReference type="ARBA" id="ARBA00022989"/>
    </source>
</evidence>
<dbReference type="Pfam" id="PF02417">
    <property type="entry name" value="Chromate_transp"/>
    <property type="match status" value="1"/>
</dbReference>
<sequence length="188" mass="20713">MDSKKISYKSLFITFFKINMFTFGGGYTIVPVIRDEFVNKKKLIDDDEMLDIVAIAQSGPGPMAINTSILTGYRLIGWKGALVCLLASVLPCLIIISIMYYVYNTISKNSIVKAALGCMSGAISAVLFITVFQMAKKALVKHKIFGSILMFSAFSAAYFTNINTIYIILLSGMIGLIVFSLVEEDKIK</sequence>
<protein>
    <submittedName>
        <fullName evidence="8">Chromate transporter</fullName>
    </submittedName>
</protein>
<evidence type="ECO:0000256" key="7">
    <source>
        <dbReference type="SAM" id="Phobius"/>
    </source>
</evidence>
<organism evidence="8 9">
    <name type="scientific">Peptostreptococcus russellii</name>
    <dbReference type="NCBI Taxonomy" id="215200"/>
    <lineage>
        <taxon>Bacteria</taxon>
        <taxon>Bacillati</taxon>
        <taxon>Bacillota</taxon>
        <taxon>Clostridia</taxon>
        <taxon>Peptostreptococcales</taxon>
        <taxon>Peptostreptococcaceae</taxon>
        <taxon>Peptostreptococcus</taxon>
    </lineage>
</organism>
<name>A0A1H8IJA3_9FIRM</name>
<keyword evidence="6 7" id="KW-0472">Membrane</keyword>
<comment type="subcellular location">
    <subcellularLocation>
        <location evidence="1">Cell membrane</location>
        <topology evidence="1">Multi-pass membrane protein</topology>
    </subcellularLocation>
</comment>
<feature type="transmembrane region" description="Helical" evidence="7">
    <location>
        <begin position="12"/>
        <end position="33"/>
    </location>
</feature>
<accession>A0A1H8IJA3</accession>
<dbReference type="STRING" id="215200.SAMN05216454_10854"/>
<feature type="transmembrane region" description="Helical" evidence="7">
    <location>
        <begin position="80"/>
        <end position="102"/>
    </location>
</feature>
<dbReference type="InterPro" id="IPR003370">
    <property type="entry name" value="Chromate_transpt"/>
</dbReference>
<feature type="transmembrane region" description="Helical" evidence="7">
    <location>
        <begin position="165"/>
        <end position="182"/>
    </location>
</feature>
<proteinExistence type="inferred from homology"/>
<keyword evidence="3" id="KW-1003">Cell membrane</keyword>
<dbReference type="PANTHER" id="PTHR43663:SF1">
    <property type="entry name" value="CHROMATE TRANSPORTER"/>
    <property type="match status" value="1"/>
</dbReference>
<evidence type="ECO:0000313" key="8">
    <source>
        <dbReference type="EMBL" id="SEN68960.1"/>
    </source>
</evidence>
<evidence type="ECO:0000313" key="9">
    <source>
        <dbReference type="Proteomes" id="UP000199512"/>
    </source>
</evidence>
<dbReference type="RefSeq" id="WP_091975664.1">
    <property type="nucleotide sequence ID" value="NZ_FODF01000008.1"/>
</dbReference>
<evidence type="ECO:0000256" key="1">
    <source>
        <dbReference type="ARBA" id="ARBA00004651"/>
    </source>
</evidence>
<dbReference type="PANTHER" id="PTHR43663">
    <property type="entry name" value="CHROMATE TRANSPORT PROTEIN-RELATED"/>
    <property type="match status" value="1"/>
</dbReference>
<feature type="transmembrane region" description="Helical" evidence="7">
    <location>
        <begin position="114"/>
        <end position="132"/>
    </location>
</feature>
<reference evidence="8 9" key="1">
    <citation type="submission" date="2016-10" db="EMBL/GenBank/DDBJ databases">
        <authorList>
            <person name="de Groot N.N."/>
        </authorList>
    </citation>
    <scope>NUCLEOTIDE SEQUENCE [LARGE SCALE GENOMIC DNA]</scope>
    <source>
        <strain evidence="8 9">Calf135</strain>
    </source>
</reference>
<keyword evidence="9" id="KW-1185">Reference proteome</keyword>
<dbReference type="EMBL" id="FODF01000008">
    <property type="protein sequence ID" value="SEN68960.1"/>
    <property type="molecule type" value="Genomic_DNA"/>
</dbReference>
<dbReference type="Proteomes" id="UP000199512">
    <property type="component" value="Unassembled WGS sequence"/>
</dbReference>
<evidence type="ECO:0000256" key="6">
    <source>
        <dbReference type="ARBA" id="ARBA00023136"/>
    </source>
</evidence>
<dbReference type="OrthoDB" id="9788907at2"/>
<dbReference type="GO" id="GO:0005886">
    <property type="term" value="C:plasma membrane"/>
    <property type="evidence" value="ECO:0007669"/>
    <property type="project" value="UniProtKB-SubCell"/>
</dbReference>